<organism evidence="1 2">
    <name type="scientific">Solanum pinnatisectum</name>
    <name type="common">tansyleaf nightshade</name>
    <dbReference type="NCBI Taxonomy" id="50273"/>
    <lineage>
        <taxon>Eukaryota</taxon>
        <taxon>Viridiplantae</taxon>
        <taxon>Streptophyta</taxon>
        <taxon>Embryophyta</taxon>
        <taxon>Tracheophyta</taxon>
        <taxon>Spermatophyta</taxon>
        <taxon>Magnoliopsida</taxon>
        <taxon>eudicotyledons</taxon>
        <taxon>Gunneridae</taxon>
        <taxon>Pentapetalae</taxon>
        <taxon>asterids</taxon>
        <taxon>lamiids</taxon>
        <taxon>Solanales</taxon>
        <taxon>Solanaceae</taxon>
        <taxon>Solanoideae</taxon>
        <taxon>Solaneae</taxon>
        <taxon>Solanum</taxon>
    </lineage>
</organism>
<accession>A0AAV9K5Y6</accession>
<evidence type="ECO:0000313" key="2">
    <source>
        <dbReference type="Proteomes" id="UP001311915"/>
    </source>
</evidence>
<sequence>MALQFNTISEITSKIMQLNLKVHVIRLWITTTHKHKLTFTLNTIATELQDPSFHIDIFNIRTFEQLKIIPILMRQNFWVKIKCDSINYILNEQYY</sequence>
<dbReference type="Proteomes" id="UP001311915">
    <property type="component" value="Unassembled WGS sequence"/>
</dbReference>
<protein>
    <submittedName>
        <fullName evidence="1">Uncharacterized protein</fullName>
    </submittedName>
</protein>
<reference evidence="1 2" key="1">
    <citation type="submission" date="2023-10" db="EMBL/GenBank/DDBJ databases">
        <title>Genome-Wide Identification Analysis in wild type Solanum Pinnatisectum Reveals Some Genes Defensing Phytophthora Infestans.</title>
        <authorList>
            <person name="Sun C."/>
        </authorList>
    </citation>
    <scope>NUCLEOTIDE SEQUENCE [LARGE SCALE GENOMIC DNA]</scope>
    <source>
        <strain evidence="1">LQN</strain>
        <tissue evidence="1">Leaf</tissue>
    </source>
</reference>
<evidence type="ECO:0000313" key="1">
    <source>
        <dbReference type="EMBL" id="KAK4708654.1"/>
    </source>
</evidence>
<keyword evidence="2" id="KW-1185">Reference proteome</keyword>
<dbReference type="EMBL" id="JAWPEI010000012">
    <property type="protein sequence ID" value="KAK4708654.1"/>
    <property type="molecule type" value="Genomic_DNA"/>
</dbReference>
<comment type="caution">
    <text evidence="1">The sequence shown here is derived from an EMBL/GenBank/DDBJ whole genome shotgun (WGS) entry which is preliminary data.</text>
</comment>
<gene>
    <name evidence="1" type="ORF">R3W88_029579</name>
</gene>
<name>A0AAV9K5Y6_9SOLN</name>
<proteinExistence type="predicted"/>
<dbReference type="AlphaFoldDB" id="A0AAV9K5Y6"/>